<dbReference type="EMBL" id="NWTK01000011">
    <property type="protein sequence ID" value="PKR53014.1"/>
    <property type="molecule type" value="Genomic_DNA"/>
</dbReference>
<accession>A0A2N3KR24</accession>
<evidence type="ECO:0000313" key="10">
    <source>
        <dbReference type="Proteomes" id="UP000233597"/>
    </source>
</evidence>
<dbReference type="Proteomes" id="UP000233597">
    <property type="component" value="Unassembled WGS sequence"/>
</dbReference>
<dbReference type="AlphaFoldDB" id="A0A2N3KR24"/>
<dbReference type="PIRSF" id="PIRSF006066">
    <property type="entry name" value="HI0050"/>
    <property type="match status" value="1"/>
</dbReference>
<evidence type="ECO:0000313" key="9">
    <source>
        <dbReference type="EMBL" id="PKR53014.1"/>
    </source>
</evidence>
<protein>
    <recommendedName>
        <fullName evidence="7">TRAP transporter large permease protein</fullName>
    </recommendedName>
</protein>
<keyword evidence="4 7" id="KW-0812">Transmembrane</keyword>
<proteinExistence type="inferred from homology"/>
<evidence type="ECO:0000256" key="4">
    <source>
        <dbReference type="ARBA" id="ARBA00022692"/>
    </source>
</evidence>
<organism evidence="9 10">
    <name type="scientific">Thalassospira marina</name>
    <dbReference type="NCBI Taxonomy" id="2048283"/>
    <lineage>
        <taxon>Bacteria</taxon>
        <taxon>Pseudomonadati</taxon>
        <taxon>Pseudomonadota</taxon>
        <taxon>Alphaproteobacteria</taxon>
        <taxon>Rhodospirillales</taxon>
        <taxon>Thalassospiraceae</taxon>
        <taxon>Thalassospira</taxon>
    </lineage>
</organism>
<dbReference type="GO" id="GO:0005886">
    <property type="term" value="C:plasma membrane"/>
    <property type="evidence" value="ECO:0007669"/>
    <property type="project" value="UniProtKB-SubCell"/>
</dbReference>
<keyword evidence="2" id="KW-1003">Cell membrane</keyword>
<keyword evidence="3 7" id="KW-0997">Cell inner membrane</keyword>
<feature type="transmembrane region" description="Helical" evidence="7">
    <location>
        <begin position="243"/>
        <end position="261"/>
    </location>
</feature>
<feature type="transmembrane region" description="Helical" evidence="7">
    <location>
        <begin position="169"/>
        <end position="195"/>
    </location>
</feature>
<feature type="transmembrane region" description="Helical" evidence="7">
    <location>
        <begin position="307"/>
        <end position="329"/>
    </location>
</feature>
<dbReference type="GO" id="GO:0022857">
    <property type="term" value="F:transmembrane transporter activity"/>
    <property type="evidence" value="ECO:0007669"/>
    <property type="project" value="UniProtKB-UniRule"/>
</dbReference>
<sequence>MQAVFLFILIGAGLLSGAAIAYVIGAASILTFILGDQANFMAALPQRLFSQLDVFAFLAMPLFIFAGDLMNRGGIASALIDFSMSLLGRLRGGLGHVNILTSVFFAGVSGSAVSDAAALGNSLVPEMQRRGYSLDYAVAITGASSIIGPIIPPSSILIFYGALMNTSVAALFAAGVVPGLLLAAMLMVMNAFYAWRDDHPGGVGSQADIPPIGKSFMRALPAMTLPVIILGGTLFGVMTPAEAAAVAVAAALVIGLAYRELDREAIRQSAIRTAVMLGALFIILCAISTFSYIAALDRLPQAIAAQITALGLGPLQYLMLVNVVFLIAGMAMDVKAAVALFAPIFVPVALAMGIDPVHLGIVICFNISTGLLSPPIGGVLLILATTCNINYWRLIRATLPFFFAEVALLIVLTFFPAISLALPHALGLS</sequence>
<feature type="transmembrane region" description="Helical" evidence="7">
    <location>
        <begin position="54"/>
        <end position="79"/>
    </location>
</feature>
<feature type="transmembrane region" description="Helical" evidence="7">
    <location>
        <begin position="6"/>
        <end position="34"/>
    </location>
</feature>
<name>A0A2N3KR24_9PROT</name>
<feature type="transmembrane region" description="Helical" evidence="7">
    <location>
        <begin position="336"/>
        <end position="354"/>
    </location>
</feature>
<evidence type="ECO:0000256" key="3">
    <source>
        <dbReference type="ARBA" id="ARBA00022519"/>
    </source>
</evidence>
<dbReference type="Pfam" id="PF06808">
    <property type="entry name" value="DctM"/>
    <property type="match status" value="1"/>
</dbReference>
<dbReference type="RefSeq" id="WP_101268751.1">
    <property type="nucleotide sequence ID" value="NZ_NWTK01000011.1"/>
</dbReference>
<comment type="subcellular location">
    <subcellularLocation>
        <location evidence="1 7">Cell inner membrane</location>
        <topology evidence="1 7">Multi-pass membrane protein</topology>
    </subcellularLocation>
</comment>
<evidence type="ECO:0000256" key="2">
    <source>
        <dbReference type="ARBA" id="ARBA00022475"/>
    </source>
</evidence>
<comment type="similarity">
    <text evidence="7">Belongs to the TRAP transporter large permease family.</text>
</comment>
<comment type="caution">
    <text evidence="9">The sequence shown here is derived from an EMBL/GenBank/DDBJ whole genome shotgun (WGS) entry which is preliminary data.</text>
</comment>
<keyword evidence="7" id="KW-0813">Transport</keyword>
<evidence type="ECO:0000256" key="1">
    <source>
        <dbReference type="ARBA" id="ARBA00004429"/>
    </source>
</evidence>
<feature type="transmembrane region" description="Helical" evidence="7">
    <location>
        <begin position="273"/>
        <end position="295"/>
    </location>
</feature>
<evidence type="ECO:0000256" key="6">
    <source>
        <dbReference type="ARBA" id="ARBA00023136"/>
    </source>
</evidence>
<feature type="transmembrane region" description="Helical" evidence="7">
    <location>
        <begin position="136"/>
        <end position="163"/>
    </location>
</feature>
<feature type="transmembrane region" description="Helical" evidence="7">
    <location>
        <begin position="360"/>
        <end position="385"/>
    </location>
</feature>
<comment type="function">
    <text evidence="7">Part of the tripartite ATP-independent periplasmic (TRAP) transport system.</text>
</comment>
<gene>
    <name evidence="9" type="ORF">COO20_17120</name>
</gene>
<dbReference type="InterPro" id="IPR010656">
    <property type="entry name" value="DctM"/>
</dbReference>
<feature type="transmembrane region" description="Helical" evidence="7">
    <location>
        <begin position="397"/>
        <end position="422"/>
    </location>
</feature>
<comment type="subunit">
    <text evidence="7">The complex comprises the extracytoplasmic solute receptor protein and the two transmembrane proteins.</text>
</comment>
<keyword evidence="5 7" id="KW-1133">Transmembrane helix</keyword>
<dbReference type="PANTHER" id="PTHR33362:SF2">
    <property type="entry name" value="TRAP TRANSPORTER LARGE PERMEASE PROTEIN"/>
    <property type="match status" value="1"/>
</dbReference>
<feature type="domain" description="TRAP C4-dicarboxylate transport system permease DctM subunit" evidence="8">
    <location>
        <begin position="10"/>
        <end position="418"/>
    </location>
</feature>
<evidence type="ECO:0000256" key="5">
    <source>
        <dbReference type="ARBA" id="ARBA00022989"/>
    </source>
</evidence>
<dbReference type="PANTHER" id="PTHR33362">
    <property type="entry name" value="SIALIC ACID TRAP TRANSPORTER PERMEASE PROTEIN SIAT-RELATED"/>
    <property type="match status" value="1"/>
</dbReference>
<reference evidence="9 10" key="1">
    <citation type="submission" date="2017-09" db="EMBL/GenBank/DDBJ databases">
        <title>Biodiversity and function of Thalassospira species in the particle-attached aromatic-hydrocarbon-degrading consortia from the surface seawater of the South China Sea.</title>
        <authorList>
            <person name="Dong C."/>
            <person name="Liu R."/>
            <person name="Shao Z."/>
        </authorList>
    </citation>
    <scope>NUCLEOTIDE SEQUENCE [LARGE SCALE GENOMIC DNA]</scope>
    <source>
        <strain evidence="9 10">CSC1P2</strain>
    </source>
</reference>
<dbReference type="NCBIfam" id="TIGR00786">
    <property type="entry name" value="dctM"/>
    <property type="match status" value="1"/>
</dbReference>
<keyword evidence="6 7" id="KW-0472">Membrane</keyword>
<dbReference type="OrthoDB" id="9790209at2"/>
<feature type="transmembrane region" description="Helical" evidence="7">
    <location>
        <begin position="99"/>
        <end position="124"/>
    </location>
</feature>
<evidence type="ECO:0000256" key="7">
    <source>
        <dbReference type="RuleBase" id="RU369079"/>
    </source>
</evidence>
<dbReference type="InterPro" id="IPR004681">
    <property type="entry name" value="TRAP_DctM"/>
</dbReference>
<evidence type="ECO:0000259" key="8">
    <source>
        <dbReference type="Pfam" id="PF06808"/>
    </source>
</evidence>